<protein>
    <submittedName>
        <fullName evidence="6">Methyl-accepting chemotaxis protein</fullName>
    </submittedName>
</protein>
<keyword evidence="2 4" id="KW-0807">Transducer</keyword>
<reference evidence="6" key="1">
    <citation type="submission" date="2022-11" db="EMBL/GenBank/DDBJ databases">
        <title>Larsenimonas rhizosphaerae sp. nov., isolated from a tidal mudflat.</title>
        <authorList>
            <person name="Lee S.D."/>
            <person name="Kim I.S."/>
        </authorList>
    </citation>
    <scope>NUCLEOTIDE SEQUENCE</scope>
    <source>
        <strain evidence="6">GH2-1</strain>
    </source>
</reference>
<dbReference type="GO" id="GO:0007165">
    <property type="term" value="P:signal transduction"/>
    <property type="evidence" value="ECO:0007669"/>
    <property type="project" value="UniProtKB-KW"/>
</dbReference>
<comment type="subcellular location">
    <subcellularLocation>
        <location evidence="1">Membrane</location>
    </subcellularLocation>
</comment>
<dbReference type="Proteomes" id="UP001165678">
    <property type="component" value="Unassembled WGS sequence"/>
</dbReference>
<dbReference type="GO" id="GO:0016020">
    <property type="term" value="C:membrane"/>
    <property type="evidence" value="ECO:0007669"/>
    <property type="project" value="UniProtKB-SubCell"/>
</dbReference>
<proteinExistence type="inferred from homology"/>
<evidence type="ECO:0000256" key="1">
    <source>
        <dbReference type="ARBA" id="ARBA00004370"/>
    </source>
</evidence>
<dbReference type="GO" id="GO:0006935">
    <property type="term" value="P:chemotaxis"/>
    <property type="evidence" value="ECO:0007669"/>
    <property type="project" value="InterPro"/>
</dbReference>
<comment type="caution">
    <text evidence="6">The sequence shown here is derived from an EMBL/GenBank/DDBJ whole genome shotgun (WGS) entry which is preliminary data.</text>
</comment>
<sequence>MASRISSDTQASVNDGTRVIDGAQQEIRHIAAQVSSASGQLDELQAQVADITAIVETIQSIATQTNLLSLNAAIEAARAGEQGNSFAVVAQEVRQLAQRTSQATEDIADTISLLQNLTKGAHSSMHVCLDRVENGVRLAGDASTAIGRISANADEVVDVILHMSSMDEDAAAQQVATTRQAGDPVKA</sequence>
<dbReference type="InterPro" id="IPR004089">
    <property type="entry name" value="MCPsignal_dom"/>
</dbReference>
<dbReference type="Gene3D" id="1.10.287.950">
    <property type="entry name" value="Methyl-accepting chemotaxis protein"/>
    <property type="match status" value="1"/>
</dbReference>
<dbReference type="GO" id="GO:0004888">
    <property type="term" value="F:transmembrane signaling receptor activity"/>
    <property type="evidence" value="ECO:0007669"/>
    <property type="project" value="InterPro"/>
</dbReference>
<dbReference type="Pfam" id="PF00015">
    <property type="entry name" value="MCPsignal"/>
    <property type="match status" value="1"/>
</dbReference>
<evidence type="ECO:0000256" key="2">
    <source>
        <dbReference type="ARBA" id="ARBA00023224"/>
    </source>
</evidence>
<dbReference type="PANTHER" id="PTHR32089:SF112">
    <property type="entry name" value="LYSOZYME-LIKE PROTEIN-RELATED"/>
    <property type="match status" value="1"/>
</dbReference>
<evidence type="ECO:0000313" key="7">
    <source>
        <dbReference type="Proteomes" id="UP001165678"/>
    </source>
</evidence>
<evidence type="ECO:0000313" key="6">
    <source>
        <dbReference type="EMBL" id="MCX2525292.1"/>
    </source>
</evidence>
<evidence type="ECO:0000256" key="3">
    <source>
        <dbReference type="ARBA" id="ARBA00029447"/>
    </source>
</evidence>
<dbReference type="AlphaFoldDB" id="A0AA42CV36"/>
<gene>
    <name evidence="6" type="ORF">OQ287_13680</name>
</gene>
<dbReference type="SMART" id="SM00283">
    <property type="entry name" value="MA"/>
    <property type="match status" value="1"/>
</dbReference>
<name>A0AA42CV36_9GAMM</name>
<evidence type="ECO:0000259" key="5">
    <source>
        <dbReference type="PROSITE" id="PS50111"/>
    </source>
</evidence>
<dbReference type="EMBL" id="JAPIVE010000004">
    <property type="protein sequence ID" value="MCX2525292.1"/>
    <property type="molecule type" value="Genomic_DNA"/>
</dbReference>
<feature type="domain" description="Methyl-accepting transducer" evidence="5">
    <location>
        <begin position="1"/>
        <end position="187"/>
    </location>
</feature>
<dbReference type="InterPro" id="IPR004090">
    <property type="entry name" value="Chemotax_Me-accpt_rcpt"/>
</dbReference>
<dbReference type="PRINTS" id="PR00260">
    <property type="entry name" value="CHEMTRNSDUCR"/>
</dbReference>
<comment type="similarity">
    <text evidence="3">Belongs to the methyl-accepting chemotaxis (MCP) protein family.</text>
</comment>
<dbReference type="SUPFAM" id="SSF58104">
    <property type="entry name" value="Methyl-accepting chemotaxis protein (MCP) signaling domain"/>
    <property type="match status" value="1"/>
</dbReference>
<accession>A0AA42CV36</accession>
<evidence type="ECO:0000256" key="4">
    <source>
        <dbReference type="PROSITE-ProRule" id="PRU00284"/>
    </source>
</evidence>
<keyword evidence="7" id="KW-1185">Reference proteome</keyword>
<organism evidence="6 7">
    <name type="scientific">Larsenimonas rhizosphaerae</name>
    <dbReference type="NCBI Taxonomy" id="2944682"/>
    <lineage>
        <taxon>Bacteria</taxon>
        <taxon>Pseudomonadati</taxon>
        <taxon>Pseudomonadota</taxon>
        <taxon>Gammaproteobacteria</taxon>
        <taxon>Oceanospirillales</taxon>
        <taxon>Halomonadaceae</taxon>
        <taxon>Larsenimonas</taxon>
    </lineage>
</organism>
<dbReference type="PROSITE" id="PS50111">
    <property type="entry name" value="CHEMOTAXIS_TRANSDUC_2"/>
    <property type="match status" value="1"/>
</dbReference>
<dbReference type="PANTHER" id="PTHR32089">
    <property type="entry name" value="METHYL-ACCEPTING CHEMOTAXIS PROTEIN MCPB"/>
    <property type="match status" value="1"/>
</dbReference>